<protein>
    <submittedName>
        <fullName evidence="2">Uncharacterized protein</fullName>
    </submittedName>
</protein>
<dbReference type="EMBL" id="BGPR01000029">
    <property type="protein sequence ID" value="GBL82699.1"/>
    <property type="molecule type" value="Genomic_DNA"/>
</dbReference>
<feature type="region of interest" description="Disordered" evidence="1">
    <location>
        <begin position="1"/>
        <end position="20"/>
    </location>
</feature>
<evidence type="ECO:0000256" key="1">
    <source>
        <dbReference type="SAM" id="MobiDB-lite"/>
    </source>
</evidence>
<comment type="caution">
    <text evidence="2">The sequence shown here is derived from an EMBL/GenBank/DDBJ whole genome shotgun (WGS) entry which is preliminary data.</text>
</comment>
<reference evidence="2 3" key="1">
    <citation type="journal article" date="2019" name="Sci. Rep.">
        <title>Orb-weaving spider Araneus ventricosus genome elucidates the spidroin gene catalogue.</title>
        <authorList>
            <person name="Kono N."/>
            <person name="Nakamura H."/>
            <person name="Ohtoshi R."/>
            <person name="Moran D.A.P."/>
            <person name="Shinohara A."/>
            <person name="Yoshida Y."/>
            <person name="Fujiwara M."/>
            <person name="Mori M."/>
            <person name="Tomita M."/>
            <person name="Arakawa K."/>
        </authorList>
    </citation>
    <scope>NUCLEOTIDE SEQUENCE [LARGE SCALE GENOMIC DNA]</scope>
</reference>
<accession>A0A4Y2ATW5</accession>
<dbReference type="Proteomes" id="UP000499080">
    <property type="component" value="Unassembled WGS sequence"/>
</dbReference>
<keyword evidence="3" id="KW-1185">Reference proteome</keyword>
<name>A0A4Y2ATW5_ARAVE</name>
<sequence>MTRTIPGPLPASPPRQREGALASGDRFGVHRAHIHGGYLVDSGFEPGTLRLQGRGLNSRPPRPHMERRKMKFWSTSRAFDLYK</sequence>
<organism evidence="2 3">
    <name type="scientific">Araneus ventricosus</name>
    <name type="common">Orbweaver spider</name>
    <name type="synonym">Epeira ventricosa</name>
    <dbReference type="NCBI Taxonomy" id="182803"/>
    <lineage>
        <taxon>Eukaryota</taxon>
        <taxon>Metazoa</taxon>
        <taxon>Ecdysozoa</taxon>
        <taxon>Arthropoda</taxon>
        <taxon>Chelicerata</taxon>
        <taxon>Arachnida</taxon>
        <taxon>Araneae</taxon>
        <taxon>Araneomorphae</taxon>
        <taxon>Entelegynae</taxon>
        <taxon>Araneoidea</taxon>
        <taxon>Araneidae</taxon>
        <taxon>Araneus</taxon>
    </lineage>
</organism>
<proteinExistence type="predicted"/>
<gene>
    <name evidence="2" type="ORF">AVEN_263760_1</name>
</gene>
<evidence type="ECO:0000313" key="2">
    <source>
        <dbReference type="EMBL" id="GBL82699.1"/>
    </source>
</evidence>
<dbReference type="AlphaFoldDB" id="A0A4Y2ATW5"/>
<evidence type="ECO:0000313" key="3">
    <source>
        <dbReference type="Proteomes" id="UP000499080"/>
    </source>
</evidence>